<dbReference type="EMBL" id="KM038847">
    <property type="protein sequence ID" value="AIG56308.1"/>
    <property type="molecule type" value="Genomic_DNA"/>
</dbReference>
<gene>
    <name evidence="3" type="ORF">ACHHYP_11951</name>
</gene>
<name>A0A0A7CP64_ACHHY</name>
<dbReference type="PANTHER" id="PTHR33939">
    <property type="entry name" value="PROTEIN CBG22215"/>
    <property type="match status" value="1"/>
</dbReference>
<organism evidence="2">
    <name type="scientific">Achlya hypogyna</name>
    <name type="common">Oomycete</name>
    <name type="synonym">Protoachlya hypogyna</name>
    <dbReference type="NCBI Taxonomy" id="1202772"/>
    <lineage>
        <taxon>Eukaryota</taxon>
        <taxon>Sar</taxon>
        <taxon>Stramenopiles</taxon>
        <taxon>Oomycota</taxon>
        <taxon>Saprolegniomycetes</taxon>
        <taxon>Saprolegniales</taxon>
        <taxon>Achlyaceae</taxon>
        <taxon>Achlya</taxon>
    </lineage>
</organism>
<protein>
    <submittedName>
        <fullName evidence="2">Secreted protein</fullName>
    </submittedName>
</protein>
<reference evidence="2 4" key="1">
    <citation type="journal article" date="2014" name="Genome Biol. Evol.">
        <title>The secreted proteins of Achlya hypogyna and Thraustotheca clavata identify the ancestral oomycete secretome and reveal gene acquisitions by horizontal gene transfer.</title>
        <authorList>
            <person name="Misner I."/>
            <person name="Blouin N."/>
            <person name="Leonard G."/>
            <person name="Richards T.A."/>
            <person name="Lane C.E."/>
        </authorList>
    </citation>
    <scope>NUCLEOTIDE SEQUENCE</scope>
    <source>
        <strain evidence="2 4">ATCC 48635</strain>
    </source>
</reference>
<evidence type="ECO:0000313" key="3">
    <source>
        <dbReference type="EMBL" id="OQR85320.1"/>
    </source>
</evidence>
<keyword evidence="1" id="KW-0732">Signal</keyword>
<dbReference type="AlphaFoldDB" id="A0A0A7CP64"/>
<dbReference type="Gene3D" id="3.30.420.10">
    <property type="entry name" value="Ribonuclease H-like superfamily/Ribonuclease H"/>
    <property type="match status" value="1"/>
</dbReference>
<sequence length="211" mass="23874">MVYHSYFVAWFAALLSQLKSIGKTYAIIVLDNASYHKGIPDDTPKGIWFKVQLLEACTWYGVEVTAYEYKSQIWQKLQVHIKTHVHPVIVAMTAEQGYTVQYTPTYHSRLQPIELVWAYVKGIVGRAYLVDTTFTDVRLRLNVVFDSLPSDVVYKCIMNSVNEVKRLDTYIKALEAADECDGAIDDSESDQEVSADDCDLSDCGINLDLDA</sequence>
<dbReference type="EMBL" id="JNBR01001715">
    <property type="protein sequence ID" value="OQR85320.1"/>
    <property type="molecule type" value="Genomic_DNA"/>
</dbReference>
<evidence type="ECO:0000313" key="4">
    <source>
        <dbReference type="Proteomes" id="UP000243579"/>
    </source>
</evidence>
<dbReference type="GO" id="GO:0003676">
    <property type="term" value="F:nucleic acid binding"/>
    <property type="evidence" value="ECO:0007669"/>
    <property type="project" value="InterPro"/>
</dbReference>
<proteinExistence type="predicted"/>
<dbReference type="PANTHER" id="PTHR33939:SF1">
    <property type="entry name" value="DUF4371 DOMAIN-CONTAINING PROTEIN"/>
    <property type="match status" value="1"/>
</dbReference>
<accession>A0A0A7CP64</accession>
<dbReference type="InterPro" id="IPR036397">
    <property type="entry name" value="RNaseH_sf"/>
</dbReference>
<evidence type="ECO:0000313" key="2">
    <source>
        <dbReference type="EMBL" id="AIG56308.1"/>
    </source>
</evidence>
<feature type="chain" id="PRO_5002037130" evidence="1">
    <location>
        <begin position="27"/>
        <end position="211"/>
    </location>
</feature>
<evidence type="ECO:0000256" key="1">
    <source>
        <dbReference type="SAM" id="SignalP"/>
    </source>
</evidence>
<feature type="signal peptide" evidence="1">
    <location>
        <begin position="1"/>
        <end position="26"/>
    </location>
</feature>
<dbReference type="OrthoDB" id="79160at2759"/>
<keyword evidence="4" id="KW-1185">Reference proteome</keyword>
<dbReference type="Proteomes" id="UP000243579">
    <property type="component" value="Unassembled WGS sequence"/>
</dbReference>